<evidence type="ECO:0000313" key="2">
    <source>
        <dbReference type="Proteomes" id="UP000674179"/>
    </source>
</evidence>
<evidence type="ECO:0000313" key="1">
    <source>
        <dbReference type="EMBL" id="KAG5468912.1"/>
    </source>
</evidence>
<gene>
    <name evidence="1" type="ORF">CUR178_01748</name>
</gene>
<dbReference type="RefSeq" id="XP_067689619.1">
    <property type="nucleotide sequence ID" value="XM_067833516.1"/>
</dbReference>
<dbReference type="GeneID" id="94169026"/>
<dbReference type="OrthoDB" id="272573at2759"/>
<dbReference type="EMBL" id="JAFHKP010000034">
    <property type="protein sequence ID" value="KAG5468912.1"/>
    <property type="molecule type" value="Genomic_DNA"/>
</dbReference>
<name>A0A836FTD1_LEIEN</name>
<keyword evidence="2" id="KW-1185">Reference proteome</keyword>
<dbReference type="KEGG" id="lenr:94169026"/>
<dbReference type="Proteomes" id="UP000674179">
    <property type="component" value="Chromosome 34"/>
</dbReference>
<sequence length="551" mass="60673">MYARDVHDRISGISAADLAQRLVERSTRRLAQERVVDGTPSQWPLPQRVSALLWDAKYAGGAPPRTALLRGDAVEVASCMRDETLSCVTLSDDVRFRFARSRRRRLTGILSSTSASSLLRISRVDVTHFYWMDECAPTVTHGEGAVLQKCIVQWAVNAFARNPLLRNISLQTIEAVFPALLAFSRGEREDLLKQAAELLGQGTLIWYGSAMIKQFHESAASLTFSLLTSREARNSAALLFALATAHDAMGTRCSDATRAVRFLSEVYGLQTVASSPALTAAMLLTLQATAPVYVCPDVKKKPLRRHLLESYLFPLSCADAATLHSILHTVPFSSQERCRDLARRVRSAAAAVLTTAPQSTLITSRRTHAHDDDINAFFAANQALEIQRDTLVSHSRSDAPPSLPTLSAVDRGAAARARLLESAPKWWELRAKAGSGDVAGDETELKIHLKAAAAALRESHGSDHALLAAIHRTRKRQRHKEQLTSQTVEAALEGASIRLKRRVFLQLVDIMALNADDEEREAKALQYLEQHHIAETQICDFIALLSSKPKM</sequence>
<protein>
    <submittedName>
        <fullName evidence="1">Uncharacterized protein</fullName>
    </submittedName>
</protein>
<organism evidence="1 2">
    <name type="scientific">Leishmania enriettii</name>
    <dbReference type="NCBI Taxonomy" id="5663"/>
    <lineage>
        <taxon>Eukaryota</taxon>
        <taxon>Discoba</taxon>
        <taxon>Euglenozoa</taxon>
        <taxon>Kinetoplastea</taxon>
        <taxon>Metakinetoplastina</taxon>
        <taxon>Trypanosomatida</taxon>
        <taxon>Trypanosomatidae</taxon>
        <taxon>Leishmaniinae</taxon>
        <taxon>Leishmania</taxon>
    </lineage>
</organism>
<reference evidence="1 2" key="1">
    <citation type="submission" date="2021-02" db="EMBL/GenBank/DDBJ databases">
        <title>Leishmania (Mundinia) enrietti genome sequencing and assembly.</title>
        <authorList>
            <person name="Almutairi H."/>
            <person name="Gatherer D."/>
        </authorList>
    </citation>
    <scope>NUCLEOTIDE SEQUENCE [LARGE SCALE GENOMIC DNA]</scope>
    <source>
        <strain evidence="1">CUR178</strain>
    </source>
</reference>
<comment type="caution">
    <text evidence="1">The sequence shown here is derived from an EMBL/GenBank/DDBJ whole genome shotgun (WGS) entry which is preliminary data.</text>
</comment>
<dbReference type="AlphaFoldDB" id="A0A836FTD1"/>
<proteinExistence type="predicted"/>
<accession>A0A836FTD1</accession>